<keyword evidence="9" id="KW-1185">Reference proteome</keyword>
<feature type="domain" description="C2H2-type" evidence="7">
    <location>
        <begin position="155"/>
        <end position="177"/>
    </location>
</feature>
<dbReference type="InterPro" id="IPR036236">
    <property type="entry name" value="Znf_C2H2_sf"/>
</dbReference>
<dbReference type="GO" id="GO:0008270">
    <property type="term" value="F:zinc ion binding"/>
    <property type="evidence" value="ECO:0007669"/>
    <property type="project" value="UniProtKB-KW"/>
</dbReference>
<feature type="domain" description="C2H2-type" evidence="7">
    <location>
        <begin position="583"/>
        <end position="610"/>
    </location>
</feature>
<feature type="domain" description="C2H2-type" evidence="7">
    <location>
        <begin position="435"/>
        <end position="463"/>
    </location>
</feature>
<feature type="domain" description="C2H2-type" evidence="7">
    <location>
        <begin position="343"/>
        <end position="370"/>
    </location>
</feature>
<reference evidence="8" key="2">
    <citation type="submission" date="2022-10" db="EMBL/GenBank/DDBJ databases">
        <authorList>
            <consortium name="ENA_rothamsted_submissions"/>
            <consortium name="culmorum"/>
            <person name="King R."/>
        </authorList>
    </citation>
    <scope>NUCLEOTIDE SEQUENCE</scope>
</reference>
<evidence type="ECO:0000256" key="4">
    <source>
        <dbReference type="ARBA" id="ARBA00022833"/>
    </source>
</evidence>
<dbReference type="SMART" id="SM00355">
    <property type="entry name" value="ZnF_C2H2"/>
    <property type="match status" value="18"/>
</dbReference>
<dbReference type="AlphaFoldDB" id="A0A9N9RRC9"/>
<reference evidence="8" key="1">
    <citation type="submission" date="2022-01" db="EMBL/GenBank/DDBJ databases">
        <authorList>
            <person name="King R."/>
        </authorList>
    </citation>
    <scope>NUCLEOTIDE SEQUENCE</scope>
</reference>
<keyword evidence="1" id="KW-0479">Metal-binding</keyword>
<evidence type="ECO:0000256" key="2">
    <source>
        <dbReference type="ARBA" id="ARBA00022737"/>
    </source>
</evidence>
<protein>
    <recommendedName>
        <fullName evidence="7">C2H2-type domain-containing protein</fullName>
    </recommendedName>
</protein>
<feature type="domain" description="C2H2-type" evidence="7">
    <location>
        <begin position="11"/>
        <end position="39"/>
    </location>
</feature>
<evidence type="ECO:0000256" key="1">
    <source>
        <dbReference type="ARBA" id="ARBA00022723"/>
    </source>
</evidence>
<dbReference type="PROSITE" id="PS00028">
    <property type="entry name" value="ZINC_FINGER_C2H2_1"/>
    <property type="match status" value="12"/>
</dbReference>
<feature type="domain" description="C2H2-type" evidence="7">
    <location>
        <begin position="371"/>
        <end position="394"/>
    </location>
</feature>
<evidence type="ECO:0000313" key="9">
    <source>
        <dbReference type="Proteomes" id="UP001153620"/>
    </source>
</evidence>
<dbReference type="GO" id="GO:0000981">
    <property type="term" value="F:DNA-binding transcription factor activity, RNA polymerase II-specific"/>
    <property type="evidence" value="ECO:0007669"/>
    <property type="project" value="TreeGrafter"/>
</dbReference>
<evidence type="ECO:0000313" key="8">
    <source>
        <dbReference type="EMBL" id="CAG9801771.1"/>
    </source>
</evidence>
<keyword evidence="2" id="KW-0677">Repeat</keyword>
<evidence type="ECO:0000259" key="7">
    <source>
        <dbReference type="PROSITE" id="PS50157"/>
    </source>
</evidence>
<feature type="domain" description="C2H2-type" evidence="7">
    <location>
        <begin position="122"/>
        <end position="150"/>
    </location>
</feature>
<dbReference type="EMBL" id="OU895878">
    <property type="protein sequence ID" value="CAG9801771.1"/>
    <property type="molecule type" value="Genomic_DNA"/>
</dbReference>
<dbReference type="Pfam" id="PF00096">
    <property type="entry name" value="zf-C2H2"/>
    <property type="match status" value="7"/>
</dbReference>
<dbReference type="OrthoDB" id="7784405at2759"/>
<dbReference type="PANTHER" id="PTHR24379">
    <property type="entry name" value="KRAB AND ZINC FINGER DOMAIN-CONTAINING"/>
    <property type="match status" value="1"/>
</dbReference>
<feature type="domain" description="C2H2-type" evidence="7">
    <location>
        <begin position="210"/>
        <end position="242"/>
    </location>
</feature>
<evidence type="ECO:0000256" key="5">
    <source>
        <dbReference type="PROSITE-ProRule" id="PRU00042"/>
    </source>
</evidence>
<evidence type="ECO:0000256" key="6">
    <source>
        <dbReference type="SAM" id="Coils"/>
    </source>
</evidence>
<feature type="domain" description="C2H2-type" evidence="7">
    <location>
        <begin position="183"/>
        <end position="205"/>
    </location>
</feature>
<feature type="domain" description="C2H2-type" evidence="7">
    <location>
        <begin position="555"/>
        <end position="577"/>
    </location>
</feature>
<sequence>MSKPLKKRSQFECTICKKQLSSEAHFTKHMNTIHKPKQFICDFDGKIFNTKDSLRLHMFNHRIYYKIKCEVCSKEYKTDQSMRKHLRTHFQQHQCDLCGQIFKYRRLLQNHINAIHEEALTVQCKYCTRLFANTTTRDSHQQLLHKDQKENQKIFKCTECAAGFEMKEELRIHSFIHYNGTIHTCLDCNQIFKKKKLLNIHMQKHEMTNFVCTGCDQSFKYKSNLNKHLKKGRCKVKNEEDESDKLNQEVAEIARQQLINITKDYSRSVVVPTKDEEQKKKIALQTPKINKNEVITHPEEEIDDPEILKSPTEDTSQSIDTTKRIYIKKKTTRVIKPHTTAQYECDICGLTFQIKCKLLSHIRLHISSVRHKCKICEQTFKSMKNLHTHSMKIHGRGAYGTVEYSKFSFECEICKKLFSAERIKAHMALHTTPKIICDHCGKFYRTKTALEYHLSISHKEEKKFTCSVCGKSFKKMSILKQHEETHNPIKIFIKCEMCPKILQMKHLKLHMDIQHGNKYNERNHHCHCGKAFRYEKQLDKHKEQVHEAKNRGAIYPCTECDKTFTRRQELRNHSFIHYNGPVFQCTTCQLKFKKKKLLYIHSRVHNVATTKYPCGYCQIIFKTCGGRRKHQLKVHKNDKGVEGTFEMSEMYTVV</sequence>
<dbReference type="GO" id="GO:0000977">
    <property type="term" value="F:RNA polymerase II transcription regulatory region sequence-specific DNA binding"/>
    <property type="evidence" value="ECO:0007669"/>
    <property type="project" value="TreeGrafter"/>
</dbReference>
<feature type="coiled-coil region" evidence="6">
    <location>
        <begin position="229"/>
        <end position="256"/>
    </location>
</feature>
<dbReference type="GO" id="GO:0005634">
    <property type="term" value="C:nucleus"/>
    <property type="evidence" value="ECO:0007669"/>
    <property type="project" value="TreeGrafter"/>
</dbReference>
<dbReference type="Gene3D" id="3.30.160.60">
    <property type="entry name" value="Classic Zinc Finger"/>
    <property type="match status" value="9"/>
</dbReference>
<feature type="domain" description="C2H2-type" evidence="7">
    <location>
        <begin position="93"/>
        <end position="116"/>
    </location>
</feature>
<dbReference type="InterPro" id="IPR013087">
    <property type="entry name" value="Znf_C2H2_type"/>
</dbReference>
<feature type="domain" description="C2H2-type" evidence="7">
    <location>
        <begin position="464"/>
        <end position="491"/>
    </location>
</feature>
<accession>A0A9N9RRC9</accession>
<proteinExistence type="predicted"/>
<dbReference type="Pfam" id="PF13912">
    <property type="entry name" value="zf-C2H2_6"/>
    <property type="match status" value="2"/>
</dbReference>
<dbReference type="Proteomes" id="UP001153620">
    <property type="component" value="Chromosome 2"/>
</dbReference>
<gene>
    <name evidence="8" type="ORF">CHIRRI_LOCUS4692</name>
</gene>
<dbReference type="SUPFAM" id="SSF57667">
    <property type="entry name" value="beta-beta-alpha zinc fingers"/>
    <property type="match status" value="6"/>
</dbReference>
<feature type="domain" description="C2H2-type" evidence="7">
    <location>
        <begin position="524"/>
        <end position="551"/>
    </location>
</feature>
<feature type="domain" description="C2H2-type" evidence="7">
    <location>
        <begin position="67"/>
        <end position="94"/>
    </location>
</feature>
<dbReference type="PANTHER" id="PTHR24379:SF127">
    <property type="entry name" value="BLOODY FINGERS-RELATED"/>
    <property type="match status" value="1"/>
</dbReference>
<evidence type="ECO:0000256" key="3">
    <source>
        <dbReference type="ARBA" id="ARBA00022771"/>
    </source>
</evidence>
<keyword evidence="6" id="KW-0175">Coiled coil</keyword>
<dbReference type="FunFam" id="3.30.160.60:FF:000110">
    <property type="entry name" value="Zinc finger protein-like"/>
    <property type="match status" value="1"/>
</dbReference>
<organism evidence="8 9">
    <name type="scientific">Chironomus riparius</name>
    <dbReference type="NCBI Taxonomy" id="315576"/>
    <lineage>
        <taxon>Eukaryota</taxon>
        <taxon>Metazoa</taxon>
        <taxon>Ecdysozoa</taxon>
        <taxon>Arthropoda</taxon>
        <taxon>Hexapoda</taxon>
        <taxon>Insecta</taxon>
        <taxon>Pterygota</taxon>
        <taxon>Neoptera</taxon>
        <taxon>Endopterygota</taxon>
        <taxon>Diptera</taxon>
        <taxon>Nematocera</taxon>
        <taxon>Chironomoidea</taxon>
        <taxon>Chironomidae</taxon>
        <taxon>Chironominae</taxon>
        <taxon>Chironomus</taxon>
    </lineage>
</organism>
<keyword evidence="4" id="KW-0862">Zinc</keyword>
<keyword evidence="3 5" id="KW-0863">Zinc-finger</keyword>
<name>A0A9N9RRC9_9DIPT</name>
<dbReference type="PROSITE" id="PS50157">
    <property type="entry name" value="ZINC_FINGER_C2H2_2"/>
    <property type="match status" value="14"/>
</dbReference>